<dbReference type="Gene3D" id="3.40.190.10">
    <property type="entry name" value="Periplasmic binding protein-like II"/>
    <property type="match status" value="2"/>
</dbReference>
<dbReference type="EMBL" id="JAIXCQ010000006">
    <property type="protein sequence ID" value="MCA5893812.1"/>
    <property type="molecule type" value="Genomic_DNA"/>
</dbReference>
<dbReference type="PANTHER" id="PTHR43649">
    <property type="entry name" value="ARABINOSE-BINDING PROTEIN-RELATED"/>
    <property type="match status" value="1"/>
</dbReference>
<name>A0ABS7ZH53_9MICO</name>
<dbReference type="SUPFAM" id="SSF53850">
    <property type="entry name" value="Periplasmic binding protein-like II"/>
    <property type="match status" value="1"/>
</dbReference>
<keyword evidence="3" id="KW-0472">Membrane</keyword>
<dbReference type="RefSeq" id="WP_225565575.1">
    <property type="nucleotide sequence ID" value="NZ_JAIXCQ010000006.1"/>
</dbReference>
<evidence type="ECO:0000256" key="3">
    <source>
        <dbReference type="ARBA" id="ARBA00023136"/>
    </source>
</evidence>
<evidence type="ECO:0000256" key="2">
    <source>
        <dbReference type="ARBA" id="ARBA00022729"/>
    </source>
</evidence>
<feature type="signal peptide" evidence="6">
    <location>
        <begin position="1"/>
        <end position="28"/>
    </location>
</feature>
<feature type="chain" id="PRO_5046387061" evidence="6">
    <location>
        <begin position="29"/>
        <end position="441"/>
    </location>
</feature>
<organism evidence="7 8">
    <name type="scientific">Isoptericola luteus</name>
    <dbReference type="NCBI Taxonomy" id="2879484"/>
    <lineage>
        <taxon>Bacteria</taxon>
        <taxon>Bacillati</taxon>
        <taxon>Actinomycetota</taxon>
        <taxon>Actinomycetes</taxon>
        <taxon>Micrococcales</taxon>
        <taxon>Promicromonosporaceae</taxon>
        <taxon>Isoptericola</taxon>
    </lineage>
</organism>
<evidence type="ECO:0000256" key="6">
    <source>
        <dbReference type="SAM" id="SignalP"/>
    </source>
</evidence>
<evidence type="ECO:0000256" key="4">
    <source>
        <dbReference type="ARBA" id="ARBA00023139"/>
    </source>
</evidence>
<dbReference type="PROSITE" id="PS51257">
    <property type="entry name" value="PROKAR_LIPOPROTEIN"/>
    <property type="match status" value="1"/>
</dbReference>
<keyword evidence="4" id="KW-0564">Palmitate</keyword>
<accession>A0ABS7ZH53</accession>
<evidence type="ECO:0000256" key="5">
    <source>
        <dbReference type="ARBA" id="ARBA00023288"/>
    </source>
</evidence>
<keyword evidence="8" id="KW-1185">Reference proteome</keyword>
<dbReference type="InterPro" id="IPR006059">
    <property type="entry name" value="SBP"/>
</dbReference>
<dbReference type="Proteomes" id="UP001319870">
    <property type="component" value="Unassembled WGS sequence"/>
</dbReference>
<comment type="caution">
    <text evidence="7">The sequence shown here is derived from an EMBL/GenBank/DDBJ whole genome shotgun (WGS) entry which is preliminary data.</text>
</comment>
<dbReference type="InterPro" id="IPR050490">
    <property type="entry name" value="Bact_solute-bd_prot1"/>
</dbReference>
<evidence type="ECO:0000313" key="8">
    <source>
        <dbReference type="Proteomes" id="UP001319870"/>
    </source>
</evidence>
<dbReference type="Pfam" id="PF13416">
    <property type="entry name" value="SBP_bac_8"/>
    <property type="match status" value="1"/>
</dbReference>
<evidence type="ECO:0000313" key="7">
    <source>
        <dbReference type="EMBL" id="MCA5893812.1"/>
    </source>
</evidence>
<protein>
    <submittedName>
        <fullName evidence="7">Extracellular solute-binding protein</fullName>
    </submittedName>
</protein>
<gene>
    <name evidence="7" type="ORF">LEP48_10680</name>
</gene>
<evidence type="ECO:0000256" key="1">
    <source>
        <dbReference type="ARBA" id="ARBA00022475"/>
    </source>
</evidence>
<keyword evidence="5" id="KW-0449">Lipoprotein</keyword>
<sequence length="441" mass="47406">MKARIRKAPMIAALAVLPLALTGCVGGGADGAGTAAGGDTDDTTLTIWHYENDDSAMGQAWAKAIEIFEAEHPDVTVEVEKQTFEQIQKNAKIVLTGDDVPDVMEYNKGNATAGQLAAQGLLAPLTDAAEQHGWSDKLAGSLATTATYDENGLMGSGDWYGVPNYGEFVGVYYNKEMFAEQGLEVPTTLAELEEVMQAFKDEGVTPLAEAGAEYPMGQLWYELVLAHSDRALVDSYQLFDGDVDFHGPELTAATEQLDEWVEAGYVASDSAGLTAEDMGVSFMKGDYPMMVSGSWWFGRVAAEMEADWGQFNFPGNDLHVGSSGNLWVVPANADSTSLATEFIDTTLRPEVQDVLARTGGLPVAGDATTIEDPRTRELTENFQAILDADGLAFYPDWPVPGYYDVLVSQLQSLINQSKSPAEVLDGMESAYVDGRSDLLGE</sequence>
<keyword evidence="1" id="KW-1003">Cell membrane</keyword>
<proteinExistence type="predicted"/>
<dbReference type="PANTHER" id="PTHR43649:SF33">
    <property type="entry name" value="POLYGALACTURONAN_RHAMNOGALACTURONAN-BINDING PROTEIN YTCQ"/>
    <property type="match status" value="1"/>
</dbReference>
<keyword evidence="2 6" id="KW-0732">Signal</keyword>
<reference evidence="7 8" key="1">
    <citation type="submission" date="2021-09" db="EMBL/GenBank/DDBJ databases">
        <title>Isoptericola luteus sp. nov., a novel bacterium isolated from Harbin, the capital city of Heilongjiang province.</title>
        <authorList>
            <person name="Li J."/>
        </authorList>
    </citation>
    <scope>NUCLEOTIDE SEQUENCE [LARGE SCALE GENOMIC DNA]</scope>
    <source>
        <strain evidence="7 8">NEAU-Y5</strain>
    </source>
</reference>